<dbReference type="EMBL" id="BMVP01000009">
    <property type="protein sequence ID" value="GHB70431.1"/>
    <property type="molecule type" value="Genomic_DNA"/>
</dbReference>
<dbReference type="Gene3D" id="3.40.630.30">
    <property type="match status" value="1"/>
</dbReference>
<dbReference type="SUPFAM" id="SSF55729">
    <property type="entry name" value="Acyl-CoA N-acyltransferases (Nat)"/>
    <property type="match status" value="1"/>
</dbReference>
<dbReference type="Proteomes" id="UP000642673">
    <property type="component" value="Unassembled WGS sequence"/>
</dbReference>
<evidence type="ECO:0000259" key="1">
    <source>
        <dbReference type="PROSITE" id="PS51186"/>
    </source>
</evidence>
<protein>
    <submittedName>
        <fullName evidence="2">N-acetyltransferase</fullName>
    </submittedName>
</protein>
<feature type="domain" description="N-acetyltransferase" evidence="1">
    <location>
        <begin position="4"/>
        <end position="193"/>
    </location>
</feature>
<organism evidence="2 3">
    <name type="scientific">Streptomyces cirratus</name>
    <dbReference type="NCBI Taxonomy" id="68187"/>
    <lineage>
        <taxon>Bacteria</taxon>
        <taxon>Bacillati</taxon>
        <taxon>Actinomycetota</taxon>
        <taxon>Actinomycetes</taxon>
        <taxon>Kitasatosporales</taxon>
        <taxon>Streptomycetaceae</taxon>
        <taxon>Streptomyces</taxon>
    </lineage>
</organism>
<dbReference type="RefSeq" id="WP_190186097.1">
    <property type="nucleotide sequence ID" value="NZ_BMVP01000009.1"/>
</dbReference>
<keyword evidence="3" id="KW-1185">Reference proteome</keyword>
<evidence type="ECO:0000313" key="2">
    <source>
        <dbReference type="EMBL" id="GHB70431.1"/>
    </source>
</evidence>
<dbReference type="Pfam" id="PF00583">
    <property type="entry name" value="Acetyltransf_1"/>
    <property type="match status" value="1"/>
</dbReference>
<dbReference type="InterPro" id="IPR000182">
    <property type="entry name" value="GNAT_dom"/>
</dbReference>
<comment type="caution">
    <text evidence="2">The sequence shown here is derived from an EMBL/GenBank/DDBJ whole genome shotgun (WGS) entry which is preliminary data.</text>
</comment>
<reference evidence="3" key="1">
    <citation type="journal article" date="2019" name="Int. J. Syst. Evol. Microbiol.">
        <title>The Global Catalogue of Microorganisms (GCM) 10K type strain sequencing project: providing services to taxonomists for standard genome sequencing and annotation.</title>
        <authorList>
            <consortium name="The Broad Institute Genomics Platform"/>
            <consortium name="The Broad Institute Genome Sequencing Center for Infectious Disease"/>
            <person name="Wu L."/>
            <person name="Ma J."/>
        </authorList>
    </citation>
    <scope>NUCLEOTIDE SEQUENCE [LARGE SCALE GENOMIC DNA]</scope>
    <source>
        <strain evidence="3">JCM 4738</strain>
    </source>
</reference>
<gene>
    <name evidence="2" type="primary">mobC</name>
    <name evidence="2" type="ORF">GCM10010347_45920</name>
</gene>
<proteinExistence type="predicted"/>
<evidence type="ECO:0000313" key="3">
    <source>
        <dbReference type="Proteomes" id="UP000642673"/>
    </source>
</evidence>
<accession>A0ABQ3EZ51</accession>
<name>A0ABQ3EZ51_9ACTN</name>
<dbReference type="InterPro" id="IPR016181">
    <property type="entry name" value="Acyl_CoA_acyltransferase"/>
</dbReference>
<dbReference type="PROSITE" id="PS51186">
    <property type="entry name" value="GNAT"/>
    <property type="match status" value="1"/>
</dbReference>
<sequence>MMTRLLRGLPEGGGARDRVAELYWQAFGAQLGPALGPAAAGRRFIAAHLDPDRALTAVSPDGRVLGVVGFQLAGRGLIGGDTAAVRAEYGQVRGLWRAYLLALSQRTPARGELVLDGIAVDRSEPGLEVEALLLEGVEAVAAEQGCRRVRLDVAAGDTAARARYEGLGFRAVRVPRTPWPRDVLGFGAVTTLHRSVPPQPGT</sequence>